<feature type="domain" description="Protein kinase" evidence="3">
    <location>
        <begin position="1"/>
        <end position="201"/>
    </location>
</feature>
<sequence>MQESSNSKTPQLENESRILEALQYEEGFTAIHLYGQGRDHNYMIIDILGPSLEELFNYCGKRFSLKTSCLIMIQLIKRFTRIHAHNFIHRDIKPENFLLGLQNKSGLIHVVDYGLSKRYFSSQTNQHIPFQTNKGLVGTARYASIHAHMGEELSRRDDMEALGNALLYFFLGQLPWQNLQGTTNSDKYRKIKQVKCGISLD</sequence>
<name>A0A078B0N1_STYLE</name>
<dbReference type="Gene3D" id="1.10.510.10">
    <property type="entry name" value="Transferase(Phosphotransferase) domain 1"/>
    <property type="match status" value="1"/>
</dbReference>
<evidence type="ECO:0000313" key="5">
    <source>
        <dbReference type="Proteomes" id="UP000039865"/>
    </source>
</evidence>
<dbReference type="GO" id="GO:0004674">
    <property type="term" value="F:protein serine/threonine kinase activity"/>
    <property type="evidence" value="ECO:0007669"/>
    <property type="project" value="UniProtKB-EC"/>
</dbReference>
<reference evidence="4 5" key="1">
    <citation type="submission" date="2014-06" db="EMBL/GenBank/DDBJ databases">
        <authorList>
            <person name="Swart Estienne"/>
        </authorList>
    </citation>
    <scope>NUCLEOTIDE SEQUENCE [LARGE SCALE GENOMIC DNA]</scope>
    <source>
        <strain evidence="4 5">130c</strain>
    </source>
</reference>
<dbReference type="OrthoDB" id="5800476at2759"/>
<proteinExistence type="predicted"/>
<dbReference type="Pfam" id="PF00069">
    <property type="entry name" value="Pkinase"/>
    <property type="match status" value="1"/>
</dbReference>
<evidence type="ECO:0000256" key="1">
    <source>
        <dbReference type="ARBA" id="ARBA00012513"/>
    </source>
</evidence>
<dbReference type="PROSITE" id="PS50011">
    <property type="entry name" value="PROTEIN_KINASE_DOM"/>
    <property type="match status" value="1"/>
</dbReference>
<gene>
    <name evidence="4" type="primary">Contig18552.g19711</name>
    <name evidence="4" type="ORF">STYLEM_16974</name>
</gene>
<dbReference type="InterPro" id="IPR000719">
    <property type="entry name" value="Prot_kinase_dom"/>
</dbReference>
<accession>A0A078B0N1</accession>
<dbReference type="PANTHER" id="PTHR11909">
    <property type="entry name" value="CASEIN KINASE-RELATED"/>
    <property type="match status" value="1"/>
</dbReference>
<keyword evidence="4" id="KW-0808">Transferase</keyword>
<protein>
    <recommendedName>
        <fullName evidence="2">Casein kinase I</fullName>
        <ecNumber evidence="1">2.7.11.1</ecNumber>
    </recommendedName>
</protein>
<dbReference type="EC" id="2.7.11.1" evidence="1"/>
<keyword evidence="5" id="KW-1185">Reference proteome</keyword>
<organism evidence="4 5">
    <name type="scientific">Stylonychia lemnae</name>
    <name type="common">Ciliate</name>
    <dbReference type="NCBI Taxonomy" id="5949"/>
    <lineage>
        <taxon>Eukaryota</taxon>
        <taxon>Sar</taxon>
        <taxon>Alveolata</taxon>
        <taxon>Ciliophora</taxon>
        <taxon>Intramacronucleata</taxon>
        <taxon>Spirotrichea</taxon>
        <taxon>Stichotrichia</taxon>
        <taxon>Sporadotrichida</taxon>
        <taxon>Oxytrichidae</taxon>
        <taxon>Stylonychinae</taxon>
        <taxon>Stylonychia</taxon>
    </lineage>
</organism>
<dbReference type="SMART" id="SM00220">
    <property type="entry name" value="S_TKc"/>
    <property type="match status" value="1"/>
</dbReference>
<evidence type="ECO:0000313" key="4">
    <source>
        <dbReference type="EMBL" id="CDW87861.1"/>
    </source>
</evidence>
<dbReference type="InterPro" id="IPR011009">
    <property type="entry name" value="Kinase-like_dom_sf"/>
</dbReference>
<dbReference type="InterPro" id="IPR008271">
    <property type="entry name" value="Ser/Thr_kinase_AS"/>
</dbReference>
<evidence type="ECO:0000256" key="2">
    <source>
        <dbReference type="ARBA" id="ARBA00023860"/>
    </source>
</evidence>
<dbReference type="OMA" id="TRIHAHN"/>
<dbReference type="PROSITE" id="PS00108">
    <property type="entry name" value="PROTEIN_KINASE_ST"/>
    <property type="match status" value="1"/>
</dbReference>
<dbReference type="AlphaFoldDB" id="A0A078B0N1"/>
<dbReference type="InterPro" id="IPR050235">
    <property type="entry name" value="CK1_Ser-Thr_kinase"/>
</dbReference>
<dbReference type="EMBL" id="CCKQ01015996">
    <property type="protein sequence ID" value="CDW87861.1"/>
    <property type="molecule type" value="Genomic_DNA"/>
</dbReference>
<dbReference type="Proteomes" id="UP000039865">
    <property type="component" value="Unassembled WGS sequence"/>
</dbReference>
<dbReference type="SUPFAM" id="SSF56112">
    <property type="entry name" value="Protein kinase-like (PK-like)"/>
    <property type="match status" value="1"/>
</dbReference>
<dbReference type="GO" id="GO:0005524">
    <property type="term" value="F:ATP binding"/>
    <property type="evidence" value="ECO:0007669"/>
    <property type="project" value="InterPro"/>
</dbReference>
<evidence type="ECO:0000259" key="3">
    <source>
        <dbReference type="PROSITE" id="PS50011"/>
    </source>
</evidence>
<keyword evidence="4" id="KW-0418">Kinase</keyword>
<dbReference type="InParanoid" id="A0A078B0N1"/>